<dbReference type="FunFam" id="1.10.287.310:FF:000001">
    <property type="entry name" value="50S ribosomal protein L29"/>
    <property type="match status" value="1"/>
</dbReference>
<evidence type="ECO:0000256" key="4">
    <source>
        <dbReference type="ARBA" id="ARBA00035204"/>
    </source>
</evidence>
<dbReference type="SUPFAM" id="SSF46561">
    <property type="entry name" value="Ribosomal protein L29 (L29p)"/>
    <property type="match status" value="1"/>
</dbReference>
<evidence type="ECO:0000256" key="1">
    <source>
        <dbReference type="ARBA" id="ARBA00009254"/>
    </source>
</evidence>
<evidence type="ECO:0000256" key="5">
    <source>
        <dbReference type="HAMAP-Rule" id="MF_00374"/>
    </source>
</evidence>
<dbReference type="PANTHER" id="PTHR10916:SF0">
    <property type="entry name" value="LARGE RIBOSOMAL SUBUNIT PROTEIN UL29C"/>
    <property type="match status" value="1"/>
</dbReference>
<dbReference type="PANTHER" id="PTHR10916">
    <property type="entry name" value="60S RIBOSOMAL PROTEIN L35/50S RIBOSOMAL PROTEIN L29"/>
    <property type="match status" value="1"/>
</dbReference>
<evidence type="ECO:0000313" key="7">
    <source>
        <dbReference type="EMBL" id="TMJ15596.1"/>
    </source>
</evidence>
<dbReference type="EMBL" id="VBAO01000252">
    <property type="protein sequence ID" value="TMI79901.1"/>
    <property type="molecule type" value="Genomic_DNA"/>
</dbReference>
<evidence type="ECO:0000256" key="3">
    <source>
        <dbReference type="ARBA" id="ARBA00023274"/>
    </source>
</evidence>
<organism evidence="7 9">
    <name type="scientific">Candidatus Segetimicrobium genomatis</name>
    <dbReference type="NCBI Taxonomy" id="2569760"/>
    <lineage>
        <taxon>Bacteria</taxon>
        <taxon>Bacillati</taxon>
        <taxon>Candidatus Sysuimicrobiota</taxon>
        <taxon>Candidatus Sysuimicrobiia</taxon>
        <taxon>Candidatus Sysuimicrobiales</taxon>
        <taxon>Candidatus Segetimicrobiaceae</taxon>
        <taxon>Candidatus Segetimicrobium</taxon>
    </lineage>
</organism>
<dbReference type="GO" id="GO:0006412">
    <property type="term" value="P:translation"/>
    <property type="evidence" value="ECO:0007669"/>
    <property type="project" value="UniProtKB-UniRule"/>
</dbReference>
<gene>
    <name evidence="5" type="primary">rpmC</name>
    <name evidence="7" type="ORF">E6H02_01740</name>
    <name evidence="6" type="ORF">E6H04_09655</name>
</gene>
<evidence type="ECO:0000313" key="9">
    <source>
        <dbReference type="Proteomes" id="UP000320393"/>
    </source>
</evidence>
<dbReference type="EMBL" id="VBAM01000051">
    <property type="protein sequence ID" value="TMJ15596.1"/>
    <property type="molecule type" value="Genomic_DNA"/>
</dbReference>
<dbReference type="Gene3D" id="1.10.287.310">
    <property type="match status" value="1"/>
</dbReference>
<dbReference type="GO" id="GO:0003735">
    <property type="term" value="F:structural constituent of ribosome"/>
    <property type="evidence" value="ECO:0007669"/>
    <property type="project" value="InterPro"/>
</dbReference>
<dbReference type="Proteomes" id="UP000320393">
    <property type="component" value="Unassembled WGS sequence"/>
</dbReference>
<protein>
    <recommendedName>
        <fullName evidence="4 5">Large ribosomal subunit protein uL29</fullName>
    </recommendedName>
</protein>
<dbReference type="NCBIfam" id="TIGR00012">
    <property type="entry name" value="L29"/>
    <property type="match status" value="1"/>
</dbReference>
<dbReference type="HAMAP" id="MF_00374">
    <property type="entry name" value="Ribosomal_uL29"/>
    <property type="match status" value="1"/>
</dbReference>
<proteinExistence type="inferred from homology"/>
<reference evidence="8 9" key="1">
    <citation type="journal article" date="2019" name="Nat. Microbiol.">
        <title>Mediterranean grassland soil C-N compound turnover is dependent on rainfall and depth, and is mediated by genomically divergent microorganisms.</title>
        <authorList>
            <person name="Diamond S."/>
            <person name="Andeer P.F."/>
            <person name="Li Z."/>
            <person name="Crits-Christoph A."/>
            <person name="Burstein D."/>
            <person name="Anantharaman K."/>
            <person name="Lane K.R."/>
            <person name="Thomas B.C."/>
            <person name="Pan C."/>
            <person name="Northen T.R."/>
            <person name="Banfield J.F."/>
        </authorList>
    </citation>
    <scope>NUCLEOTIDE SEQUENCE [LARGE SCALE GENOMIC DNA]</scope>
    <source>
        <strain evidence="7">NP_5</strain>
        <strain evidence="6">NP_7</strain>
    </source>
</reference>
<dbReference type="Proteomes" id="UP000320048">
    <property type="component" value="Unassembled WGS sequence"/>
</dbReference>
<keyword evidence="2 5" id="KW-0689">Ribosomal protein</keyword>
<keyword evidence="3 5" id="KW-0687">Ribonucleoprotein</keyword>
<evidence type="ECO:0000313" key="8">
    <source>
        <dbReference type="Proteomes" id="UP000320048"/>
    </source>
</evidence>
<dbReference type="GO" id="GO:0022625">
    <property type="term" value="C:cytosolic large ribosomal subunit"/>
    <property type="evidence" value="ECO:0007669"/>
    <property type="project" value="TreeGrafter"/>
</dbReference>
<evidence type="ECO:0000313" key="6">
    <source>
        <dbReference type="EMBL" id="TMI79901.1"/>
    </source>
</evidence>
<dbReference type="InterPro" id="IPR001854">
    <property type="entry name" value="Ribosomal_uL29"/>
</dbReference>
<accession>A0A537M5S6</accession>
<comment type="similarity">
    <text evidence="1 5">Belongs to the universal ribosomal protein uL29 family.</text>
</comment>
<dbReference type="Pfam" id="PF00831">
    <property type="entry name" value="Ribosomal_L29"/>
    <property type="match status" value="1"/>
</dbReference>
<comment type="caution">
    <text evidence="7">The sequence shown here is derived from an EMBL/GenBank/DDBJ whole genome shotgun (WGS) entry which is preliminary data.</text>
</comment>
<sequence>MSAGDLRELGMSDLAKRLEEAREELFNLRLQRASGKLLNPARVVLVRRTVARLLTVLRERAAGTAEPAGGRP</sequence>
<dbReference type="InterPro" id="IPR050063">
    <property type="entry name" value="Ribosomal_protein_uL29"/>
</dbReference>
<dbReference type="CDD" id="cd00427">
    <property type="entry name" value="Ribosomal_L29_HIP"/>
    <property type="match status" value="1"/>
</dbReference>
<dbReference type="AlphaFoldDB" id="A0A537M5S6"/>
<evidence type="ECO:0000256" key="2">
    <source>
        <dbReference type="ARBA" id="ARBA00022980"/>
    </source>
</evidence>
<dbReference type="InterPro" id="IPR036049">
    <property type="entry name" value="Ribosomal_uL29_sf"/>
</dbReference>
<name>A0A537M5S6_9BACT</name>